<dbReference type="GO" id="GO:0005524">
    <property type="term" value="F:ATP binding"/>
    <property type="evidence" value="ECO:0007669"/>
    <property type="project" value="UniProtKB-KW"/>
</dbReference>
<dbReference type="Pfam" id="PF02782">
    <property type="entry name" value="FGGY_C"/>
    <property type="match status" value="1"/>
</dbReference>
<dbReference type="InterPro" id="IPR050406">
    <property type="entry name" value="FGGY_Carb_Kinase"/>
</dbReference>
<protein>
    <submittedName>
        <fullName evidence="10">Rhamnulokinase</fullName>
    </submittedName>
</protein>
<proteinExistence type="inferred from homology"/>
<dbReference type="GO" id="GO:0019301">
    <property type="term" value="P:rhamnose catabolic process"/>
    <property type="evidence" value="ECO:0007669"/>
    <property type="project" value="InterPro"/>
</dbReference>
<evidence type="ECO:0000313" key="11">
    <source>
        <dbReference type="Proteomes" id="UP000309128"/>
    </source>
</evidence>
<gene>
    <name evidence="10" type="ORF">ETD86_49720</name>
</gene>
<comment type="similarity">
    <text evidence="1">Belongs to the FGGY kinase family.</text>
</comment>
<keyword evidence="2" id="KW-0119">Carbohydrate metabolism</keyword>
<dbReference type="SUPFAM" id="SSF53067">
    <property type="entry name" value="Actin-like ATPase domain"/>
    <property type="match status" value="2"/>
</dbReference>
<dbReference type="Gene3D" id="3.30.420.40">
    <property type="match status" value="2"/>
</dbReference>
<dbReference type="InterPro" id="IPR013449">
    <property type="entry name" value="Rhamnulokinase"/>
</dbReference>
<sequence length="501" mass="53264">MPTYVAVDLGAESGRVLAGEFDGERLVVSEVHRFPNVPVRILGGLHWDVLRLLAEARAGIGRVVGERRVVSVGVDAWGNDFGLLDRDQRLLANPRHHRDPYTAGLTALVSSQEHYEVTGVQPLPINTSCQLLAHAGSPLLDAADRLVMLPDLFTLWLSGETLTERTIASTSQLLDARTGRWAGDLIARLGLPSRLFGADIVEPGTVAGPLRDESGRPGEAVVVAVAGHDTASAVAALPVVPGLSGSSGAVGYVSCGTWSLVGVETAGPITTPESRLAGFTNEGGVLGTVRFLRNLNGLWLLQECRRAWGTAASYADLVAEAEAAPAFGPLIDPTHLGFLKPEDMPARVAAFCRATGQPVPEGRAAMVRCILESLACSYRMVLEQAEELTGRPVEAVHLVGGGAASDTLCRLTADIGGRPVLAGPVEATGIGNLLVQVMAHGGIGSLGELREVVRRSYPPRTYLPDTEREPYDATYVRFRQLTAIDNFWSKVASQRCPTIDE</sequence>
<dbReference type="RefSeq" id="WP_138673600.1">
    <property type="nucleotide sequence ID" value="NZ_VCKY01000330.1"/>
</dbReference>
<dbReference type="InterPro" id="IPR018485">
    <property type="entry name" value="FGGY_C"/>
</dbReference>
<keyword evidence="5 10" id="KW-0418">Kinase</keyword>
<dbReference type="AlphaFoldDB" id="A0A5S4EWG9"/>
<evidence type="ECO:0000259" key="8">
    <source>
        <dbReference type="Pfam" id="PF00370"/>
    </source>
</evidence>
<dbReference type="GO" id="GO:0042732">
    <property type="term" value="P:D-xylose metabolic process"/>
    <property type="evidence" value="ECO:0007669"/>
    <property type="project" value="UniProtKB-KW"/>
</dbReference>
<evidence type="ECO:0000256" key="5">
    <source>
        <dbReference type="ARBA" id="ARBA00022777"/>
    </source>
</evidence>
<organism evidence="10 11">
    <name type="scientific">Nonomuraea turkmeniaca</name>
    <dbReference type="NCBI Taxonomy" id="103838"/>
    <lineage>
        <taxon>Bacteria</taxon>
        <taxon>Bacillati</taxon>
        <taxon>Actinomycetota</taxon>
        <taxon>Actinomycetes</taxon>
        <taxon>Streptosporangiales</taxon>
        <taxon>Streptosporangiaceae</taxon>
        <taxon>Nonomuraea</taxon>
    </lineage>
</organism>
<evidence type="ECO:0000256" key="4">
    <source>
        <dbReference type="ARBA" id="ARBA00022741"/>
    </source>
</evidence>
<evidence type="ECO:0000256" key="1">
    <source>
        <dbReference type="ARBA" id="ARBA00009156"/>
    </source>
</evidence>
<dbReference type="PANTHER" id="PTHR43095">
    <property type="entry name" value="SUGAR KINASE"/>
    <property type="match status" value="1"/>
</dbReference>
<keyword evidence="2" id="KW-0859">Xylose metabolism</keyword>
<dbReference type="InterPro" id="IPR018484">
    <property type="entry name" value="FGGY_N"/>
</dbReference>
<keyword evidence="3" id="KW-0808">Transferase</keyword>
<dbReference type="OrthoDB" id="9761504at2"/>
<dbReference type="Proteomes" id="UP000309128">
    <property type="component" value="Unassembled WGS sequence"/>
</dbReference>
<evidence type="ECO:0000259" key="9">
    <source>
        <dbReference type="Pfam" id="PF02782"/>
    </source>
</evidence>
<dbReference type="Pfam" id="PF00370">
    <property type="entry name" value="FGGY_N"/>
    <property type="match status" value="1"/>
</dbReference>
<comment type="caution">
    <text evidence="10">The sequence shown here is derived from an EMBL/GenBank/DDBJ whole genome shotgun (WGS) entry which is preliminary data.</text>
</comment>
<evidence type="ECO:0000256" key="2">
    <source>
        <dbReference type="ARBA" id="ARBA00022629"/>
    </source>
</evidence>
<evidence type="ECO:0000256" key="7">
    <source>
        <dbReference type="ARBA" id="ARBA00023308"/>
    </source>
</evidence>
<dbReference type="PANTHER" id="PTHR43095:SF5">
    <property type="entry name" value="XYLULOSE KINASE"/>
    <property type="match status" value="1"/>
</dbReference>
<keyword evidence="4" id="KW-0547">Nucleotide-binding</keyword>
<feature type="domain" description="Carbohydrate kinase FGGY C-terminal" evidence="9">
    <location>
        <begin position="252"/>
        <end position="439"/>
    </location>
</feature>
<evidence type="ECO:0000256" key="6">
    <source>
        <dbReference type="ARBA" id="ARBA00022840"/>
    </source>
</evidence>
<evidence type="ECO:0000256" key="3">
    <source>
        <dbReference type="ARBA" id="ARBA00022679"/>
    </source>
</evidence>
<name>A0A5S4EWG9_9ACTN</name>
<reference evidence="10 11" key="1">
    <citation type="submission" date="2019-05" db="EMBL/GenBank/DDBJ databases">
        <title>Draft genome sequence of Nonomuraea turkmeniaca DSM 43926.</title>
        <authorList>
            <person name="Saricaoglu S."/>
            <person name="Isik K."/>
        </authorList>
    </citation>
    <scope>NUCLEOTIDE SEQUENCE [LARGE SCALE GENOMIC DNA]</scope>
    <source>
        <strain evidence="10 11">DSM 43926</strain>
    </source>
</reference>
<dbReference type="GO" id="GO:0008993">
    <property type="term" value="F:rhamnulokinase activity"/>
    <property type="evidence" value="ECO:0007669"/>
    <property type="project" value="InterPro"/>
</dbReference>
<keyword evidence="7" id="KW-0684">Rhamnose metabolism</keyword>
<keyword evidence="6" id="KW-0067">ATP-binding</keyword>
<feature type="domain" description="Carbohydrate kinase FGGY N-terminal" evidence="8">
    <location>
        <begin position="4"/>
        <end position="234"/>
    </location>
</feature>
<keyword evidence="11" id="KW-1185">Reference proteome</keyword>
<dbReference type="CDD" id="cd07771">
    <property type="entry name" value="ASKHA_NBD_FGGY_RhaB-like"/>
    <property type="match status" value="1"/>
</dbReference>
<dbReference type="InterPro" id="IPR043129">
    <property type="entry name" value="ATPase_NBD"/>
</dbReference>
<evidence type="ECO:0000313" key="10">
    <source>
        <dbReference type="EMBL" id="TMR07985.1"/>
    </source>
</evidence>
<accession>A0A5S4EWG9</accession>
<dbReference type="EMBL" id="VCKY01000330">
    <property type="protein sequence ID" value="TMR07985.1"/>
    <property type="molecule type" value="Genomic_DNA"/>
</dbReference>